<dbReference type="SUPFAM" id="SSF52540">
    <property type="entry name" value="P-loop containing nucleoside triphosphate hydrolases"/>
    <property type="match status" value="1"/>
</dbReference>
<evidence type="ECO:0000256" key="2">
    <source>
        <dbReference type="ARBA" id="ARBA00022448"/>
    </source>
</evidence>
<reference evidence="6 7" key="1">
    <citation type="submission" date="2016-11" db="EMBL/GenBank/DDBJ databases">
        <authorList>
            <person name="Jaros S."/>
            <person name="Januszkiewicz K."/>
            <person name="Wedrychowicz H."/>
        </authorList>
    </citation>
    <scope>NUCLEOTIDE SEQUENCE [LARGE SCALE GENOMIC DNA]</scope>
    <source>
        <strain evidence="6 7">DSM 14501</strain>
    </source>
</reference>
<dbReference type="GO" id="GO:0005524">
    <property type="term" value="F:ATP binding"/>
    <property type="evidence" value="ECO:0007669"/>
    <property type="project" value="UniProtKB-KW"/>
</dbReference>
<evidence type="ECO:0000256" key="1">
    <source>
        <dbReference type="ARBA" id="ARBA00005417"/>
    </source>
</evidence>
<keyword evidence="2" id="KW-0813">Transport</keyword>
<organism evidence="6 7">
    <name type="scientific">Caminicella sporogenes DSM 14501</name>
    <dbReference type="NCBI Taxonomy" id="1121266"/>
    <lineage>
        <taxon>Bacteria</taxon>
        <taxon>Bacillati</taxon>
        <taxon>Bacillota</taxon>
        <taxon>Clostridia</taxon>
        <taxon>Peptostreptococcales</taxon>
        <taxon>Caminicellaceae</taxon>
        <taxon>Caminicella</taxon>
    </lineage>
</organism>
<evidence type="ECO:0000256" key="3">
    <source>
        <dbReference type="ARBA" id="ARBA00022741"/>
    </source>
</evidence>
<comment type="similarity">
    <text evidence="1">Belongs to the ABC transporter superfamily.</text>
</comment>
<dbReference type="InterPro" id="IPR027417">
    <property type="entry name" value="P-loop_NTPase"/>
</dbReference>
<accession>A0A1M6T4W3</accession>
<dbReference type="InterPro" id="IPR003593">
    <property type="entry name" value="AAA+_ATPase"/>
</dbReference>
<dbReference type="Gene3D" id="3.40.50.300">
    <property type="entry name" value="P-loop containing nucleotide triphosphate hydrolases"/>
    <property type="match status" value="1"/>
</dbReference>
<dbReference type="PROSITE" id="PS00211">
    <property type="entry name" value="ABC_TRANSPORTER_1"/>
    <property type="match status" value="1"/>
</dbReference>
<evidence type="ECO:0000256" key="4">
    <source>
        <dbReference type="ARBA" id="ARBA00022840"/>
    </source>
</evidence>
<dbReference type="STRING" id="1121266.SAMN02745883_02236"/>
<dbReference type="InterPro" id="IPR003439">
    <property type="entry name" value="ABC_transporter-like_ATP-bd"/>
</dbReference>
<dbReference type="PROSITE" id="PS50893">
    <property type="entry name" value="ABC_TRANSPORTER_2"/>
    <property type="match status" value="1"/>
</dbReference>
<evidence type="ECO:0000313" key="7">
    <source>
        <dbReference type="Proteomes" id="UP000184082"/>
    </source>
</evidence>
<dbReference type="AlphaFoldDB" id="A0A1M6T4W3"/>
<dbReference type="GO" id="GO:0016887">
    <property type="term" value="F:ATP hydrolysis activity"/>
    <property type="evidence" value="ECO:0007669"/>
    <property type="project" value="InterPro"/>
</dbReference>
<keyword evidence="7" id="KW-1185">Reference proteome</keyword>
<feature type="domain" description="ABC transporter" evidence="5">
    <location>
        <begin position="5"/>
        <end position="242"/>
    </location>
</feature>
<name>A0A1M6T4W3_9FIRM</name>
<dbReference type="Pfam" id="PF00005">
    <property type="entry name" value="ABC_tran"/>
    <property type="match status" value="1"/>
</dbReference>
<dbReference type="PANTHER" id="PTHR42734">
    <property type="entry name" value="METAL TRANSPORT SYSTEM ATP-BINDING PROTEIN TM_0124-RELATED"/>
    <property type="match status" value="1"/>
</dbReference>
<dbReference type="InterPro" id="IPR050153">
    <property type="entry name" value="Metal_Ion_Import_ABC"/>
</dbReference>
<dbReference type="FunFam" id="3.40.50.300:FF:000134">
    <property type="entry name" value="Iron-enterobactin ABC transporter ATP-binding protein"/>
    <property type="match status" value="1"/>
</dbReference>
<dbReference type="InterPro" id="IPR017871">
    <property type="entry name" value="ABC_transporter-like_CS"/>
</dbReference>
<keyword evidence="4 6" id="KW-0067">ATP-binding</keyword>
<evidence type="ECO:0000259" key="5">
    <source>
        <dbReference type="PROSITE" id="PS50893"/>
    </source>
</evidence>
<dbReference type="EMBL" id="FRAJ01000023">
    <property type="protein sequence ID" value="SHK51838.1"/>
    <property type="molecule type" value="Genomic_DNA"/>
</dbReference>
<dbReference type="SMART" id="SM00382">
    <property type="entry name" value="AAA"/>
    <property type="match status" value="1"/>
</dbReference>
<keyword evidence="3" id="KW-0547">Nucleotide-binding</keyword>
<protein>
    <submittedName>
        <fullName evidence="6">Zinc transport system ATP-binding protein</fullName>
    </submittedName>
</protein>
<sequence length="252" mass="28377">MEKIVTVKDLYFGYDEKLILENINLDVFKGDYLGIVGPNGAAKSTLIKLILGLLKPQKGKIKLFGQDIEKFKDWGRVGYVAQKATSSFNSSFPATVEEVVSVNLYPKIGLFKSIKKVHMEKVYDVLKIVGMDKFGKRLIGNLSGGQQQKVFIARTLVSEPEIIFLDEPTVGIDINSQLEFYDLLERLNKEMKITIVMISHDIGVITEKVSRVACMGSGKLIVHNSCCNVPFKDVLSRFYGEKMKLLIHHHNH</sequence>
<dbReference type="PANTHER" id="PTHR42734:SF17">
    <property type="entry name" value="METAL TRANSPORT SYSTEM ATP-BINDING PROTEIN TM_0124-RELATED"/>
    <property type="match status" value="1"/>
</dbReference>
<evidence type="ECO:0000313" key="6">
    <source>
        <dbReference type="EMBL" id="SHK51838.1"/>
    </source>
</evidence>
<dbReference type="Proteomes" id="UP000184082">
    <property type="component" value="Unassembled WGS sequence"/>
</dbReference>
<proteinExistence type="inferred from homology"/>
<dbReference type="RefSeq" id="WP_072968564.1">
    <property type="nucleotide sequence ID" value="NZ_FRAJ01000023.1"/>
</dbReference>
<dbReference type="CDD" id="cd03235">
    <property type="entry name" value="ABC_Metallic_Cations"/>
    <property type="match status" value="1"/>
</dbReference>
<gene>
    <name evidence="6" type="ORF">SAMN02745883_02236</name>
</gene>